<dbReference type="Pfam" id="PF06803">
    <property type="entry name" value="DUF1232"/>
    <property type="match status" value="1"/>
</dbReference>
<keyword evidence="3 5" id="KW-1133">Transmembrane helix</keyword>
<dbReference type="InterPro" id="IPR010652">
    <property type="entry name" value="DUF1232"/>
</dbReference>
<evidence type="ECO:0000256" key="4">
    <source>
        <dbReference type="ARBA" id="ARBA00023136"/>
    </source>
</evidence>
<evidence type="ECO:0000256" key="1">
    <source>
        <dbReference type="ARBA" id="ARBA00004127"/>
    </source>
</evidence>
<feature type="domain" description="DUF1232" evidence="6">
    <location>
        <begin position="98"/>
        <end position="132"/>
    </location>
</feature>
<evidence type="ECO:0000256" key="5">
    <source>
        <dbReference type="SAM" id="Phobius"/>
    </source>
</evidence>
<name>A0ABP3MCZ1_SACER</name>
<gene>
    <name evidence="7" type="ORF">GCM10009533_14760</name>
</gene>
<evidence type="ECO:0000313" key="8">
    <source>
        <dbReference type="Proteomes" id="UP001500729"/>
    </source>
</evidence>
<accession>A0ABP3MCZ1</accession>
<comment type="caution">
    <text evidence="7">The sequence shown here is derived from an EMBL/GenBank/DDBJ whole genome shotgun (WGS) entry which is preliminary data.</text>
</comment>
<keyword evidence="4 5" id="KW-0472">Membrane</keyword>
<dbReference type="EMBL" id="BAAAGS010000007">
    <property type="protein sequence ID" value="GAA0516720.1"/>
    <property type="molecule type" value="Genomic_DNA"/>
</dbReference>
<feature type="transmembrane region" description="Helical" evidence="5">
    <location>
        <begin position="27"/>
        <end position="50"/>
    </location>
</feature>
<proteinExistence type="predicted"/>
<evidence type="ECO:0000259" key="6">
    <source>
        <dbReference type="Pfam" id="PF06803"/>
    </source>
</evidence>
<protein>
    <recommendedName>
        <fullName evidence="6">DUF1232 domain-containing protein</fullName>
    </recommendedName>
</protein>
<dbReference type="Proteomes" id="UP001500729">
    <property type="component" value="Unassembled WGS sequence"/>
</dbReference>
<keyword evidence="8" id="KW-1185">Reference proteome</keyword>
<keyword evidence="2 5" id="KW-0812">Transmembrane</keyword>
<evidence type="ECO:0000256" key="2">
    <source>
        <dbReference type="ARBA" id="ARBA00022692"/>
    </source>
</evidence>
<dbReference type="RefSeq" id="WP_009942112.1">
    <property type="nucleotide sequence ID" value="NZ_BAAAGS010000007.1"/>
</dbReference>
<evidence type="ECO:0000256" key="3">
    <source>
        <dbReference type="ARBA" id="ARBA00022989"/>
    </source>
</evidence>
<sequence>MVVFGVVLVVVGLVAYAAGLGDPAGSWWLLPPGLIAAGIGIVIAGAVATARRRLAPLRRAAGGGAAAGGPVARVRAVPAMIGEAWRGRNPAVPRYQAVLWLVAAVYLVSPVDFIPEFLPLIGIGDDIGVGAWLLSSLYAESGNYLGRQREQVERRPG</sequence>
<organism evidence="7 8">
    <name type="scientific">Saccharopolyspora erythraea</name>
    <name type="common">Streptomyces erythraeus</name>
    <dbReference type="NCBI Taxonomy" id="1836"/>
    <lineage>
        <taxon>Bacteria</taxon>
        <taxon>Bacillati</taxon>
        <taxon>Actinomycetota</taxon>
        <taxon>Actinomycetes</taxon>
        <taxon>Pseudonocardiales</taxon>
        <taxon>Pseudonocardiaceae</taxon>
        <taxon>Saccharopolyspora</taxon>
    </lineage>
</organism>
<evidence type="ECO:0000313" key="7">
    <source>
        <dbReference type="EMBL" id="GAA0516720.1"/>
    </source>
</evidence>
<reference evidence="8" key="1">
    <citation type="journal article" date="2019" name="Int. J. Syst. Evol. Microbiol.">
        <title>The Global Catalogue of Microorganisms (GCM) 10K type strain sequencing project: providing services to taxonomists for standard genome sequencing and annotation.</title>
        <authorList>
            <consortium name="The Broad Institute Genomics Platform"/>
            <consortium name="The Broad Institute Genome Sequencing Center for Infectious Disease"/>
            <person name="Wu L."/>
            <person name="Ma J."/>
        </authorList>
    </citation>
    <scope>NUCLEOTIDE SEQUENCE [LARGE SCALE GENOMIC DNA]</scope>
    <source>
        <strain evidence="8">JCM 10303</strain>
    </source>
</reference>
<comment type="subcellular location">
    <subcellularLocation>
        <location evidence="1">Endomembrane system</location>
        <topology evidence="1">Multi-pass membrane protein</topology>
    </subcellularLocation>
</comment>